<dbReference type="Pfam" id="PF13487">
    <property type="entry name" value="HD_5"/>
    <property type="match status" value="1"/>
</dbReference>
<sequence>MTDLRPAHCHLVHLIGGSHRLRAEMKGALSSFHRVQAWGDGDRAIPAMGRDKPSVAVISADCPPAGAVDLIGRLRRDPIGGDLGIIALAPATDEGFISEVLAAGADDVMPLPFRRGHLVNLVSARINARIEADWQALPATQRAALTGTVEVFHGISDAIANRESLPYGVVENSCRPLVEAVRRDDFRAILEGVRQHDSYTYVHSLRVATFLAMLGAGMGASEHEMLGLAGGGLLHDAGKVGIPHHVLNKPDRLTAEEYQLVQGHVAQAEAALARSPTPRAARIIAANHHEKLDGSGYPRGLKGAQLDDLSRMAAIVDVFGALTDRRPYKAAMPAEDALDLMRRQMAGTHLDTGLLGAFRERLLDMDLHSAVPPTASGAASWAGPADPVTRPLPAGALT</sequence>
<dbReference type="AlphaFoldDB" id="A0A1G8FAG0"/>
<dbReference type="OrthoDB" id="9802066at2"/>
<dbReference type="Proteomes" id="UP000217076">
    <property type="component" value="Unassembled WGS sequence"/>
</dbReference>
<dbReference type="STRING" id="83401.SAMN05421742_11311"/>
<dbReference type="GO" id="GO:0000160">
    <property type="term" value="P:phosphorelay signal transduction system"/>
    <property type="evidence" value="ECO:0007669"/>
    <property type="project" value="InterPro"/>
</dbReference>
<accession>A0A1G8FAG0</accession>
<dbReference type="InterPro" id="IPR001789">
    <property type="entry name" value="Sig_transdc_resp-reg_receiver"/>
</dbReference>
<dbReference type="GO" id="GO:0008081">
    <property type="term" value="F:phosphoric diester hydrolase activity"/>
    <property type="evidence" value="ECO:0007669"/>
    <property type="project" value="UniProtKB-ARBA"/>
</dbReference>
<feature type="domain" description="Response regulatory" evidence="3">
    <location>
        <begin position="11"/>
        <end position="126"/>
    </location>
</feature>
<keyword evidence="6" id="KW-1185">Reference proteome</keyword>
<dbReference type="PANTHER" id="PTHR43155:SF2">
    <property type="entry name" value="CYCLIC DI-GMP PHOSPHODIESTERASE PA4108"/>
    <property type="match status" value="1"/>
</dbReference>
<dbReference type="InterPro" id="IPR003607">
    <property type="entry name" value="HD/PDEase_dom"/>
</dbReference>
<dbReference type="InterPro" id="IPR037522">
    <property type="entry name" value="HD_GYP_dom"/>
</dbReference>
<dbReference type="CDD" id="cd00077">
    <property type="entry name" value="HDc"/>
    <property type="match status" value="1"/>
</dbReference>
<protein>
    <submittedName>
        <fullName evidence="5">HD domain-containing protein</fullName>
    </submittedName>
</protein>
<evidence type="ECO:0000256" key="2">
    <source>
        <dbReference type="SAM" id="MobiDB-lite"/>
    </source>
</evidence>
<dbReference type="PROSITE" id="PS51832">
    <property type="entry name" value="HD_GYP"/>
    <property type="match status" value="1"/>
</dbReference>
<gene>
    <name evidence="5" type="ORF">SAMN05421742_11311</name>
</gene>
<proteinExistence type="predicted"/>
<dbReference type="RefSeq" id="WP_092621497.1">
    <property type="nucleotide sequence ID" value="NZ_FNCV01000013.1"/>
</dbReference>
<dbReference type="Gene3D" id="1.10.3210.10">
    <property type="entry name" value="Hypothetical protein af1432"/>
    <property type="match status" value="1"/>
</dbReference>
<dbReference type="PROSITE" id="PS50110">
    <property type="entry name" value="RESPONSE_REGULATORY"/>
    <property type="match status" value="1"/>
</dbReference>
<feature type="domain" description="HD-GYP" evidence="4">
    <location>
        <begin position="178"/>
        <end position="374"/>
    </location>
</feature>
<dbReference type="PANTHER" id="PTHR43155">
    <property type="entry name" value="CYCLIC DI-GMP PHOSPHODIESTERASE PA4108-RELATED"/>
    <property type="match status" value="1"/>
</dbReference>
<dbReference type="Gene3D" id="3.40.50.2300">
    <property type="match status" value="1"/>
</dbReference>
<evidence type="ECO:0000313" key="5">
    <source>
        <dbReference type="EMBL" id="SDH79116.1"/>
    </source>
</evidence>
<evidence type="ECO:0000259" key="4">
    <source>
        <dbReference type="PROSITE" id="PS51832"/>
    </source>
</evidence>
<organism evidence="5 6">
    <name type="scientific">Roseospirillum parvum</name>
    <dbReference type="NCBI Taxonomy" id="83401"/>
    <lineage>
        <taxon>Bacteria</taxon>
        <taxon>Pseudomonadati</taxon>
        <taxon>Pseudomonadota</taxon>
        <taxon>Alphaproteobacteria</taxon>
        <taxon>Rhodospirillales</taxon>
        <taxon>Rhodospirillaceae</taxon>
        <taxon>Roseospirillum</taxon>
    </lineage>
</organism>
<dbReference type="EMBL" id="FNCV01000013">
    <property type="protein sequence ID" value="SDH79116.1"/>
    <property type="molecule type" value="Genomic_DNA"/>
</dbReference>
<name>A0A1G8FAG0_9PROT</name>
<dbReference type="SUPFAM" id="SSF109604">
    <property type="entry name" value="HD-domain/PDEase-like"/>
    <property type="match status" value="1"/>
</dbReference>
<comment type="caution">
    <text evidence="1">Lacks conserved residue(s) required for the propagation of feature annotation.</text>
</comment>
<feature type="region of interest" description="Disordered" evidence="2">
    <location>
        <begin position="374"/>
        <end position="398"/>
    </location>
</feature>
<evidence type="ECO:0000256" key="1">
    <source>
        <dbReference type="PROSITE-ProRule" id="PRU00169"/>
    </source>
</evidence>
<dbReference type="SUPFAM" id="SSF52172">
    <property type="entry name" value="CheY-like"/>
    <property type="match status" value="1"/>
</dbReference>
<evidence type="ECO:0000313" key="6">
    <source>
        <dbReference type="Proteomes" id="UP000217076"/>
    </source>
</evidence>
<reference evidence="6" key="1">
    <citation type="submission" date="2016-10" db="EMBL/GenBank/DDBJ databases">
        <authorList>
            <person name="Varghese N."/>
            <person name="Submissions S."/>
        </authorList>
    </citation>
    <scope>NUCLEOTIDE SEQUENCE [LARGE SCALE GENOMIC DNA]</scope>
    <source>
        <strain evidence="6">930I</strain>
    </source>
</reference>
<dbReference type="InterPro" id="IPR011006">
    <property type="entry name" value="CheY-like_superfamily"/>
</dbReference>
<evidence type="ECO:0000259" key="3">
    <source>
        <dbReference type="PROSITE" id="PS50110"/>
    </source>
</evidence>
<dbReference type="SMART" id="SM00471">
    <property type="entry name" value="HDc"/>
    <property type="match status" value="1"/>
</dbReference>